<dbReference type="InterPro" id="IPR013766">
    <property type="entry name" value="Thioredoxin_domain"/>
</dbReference>
<dbReference type="InterPro" id="IPR017937">
    <property type="entry name" value="Thioredoxin_CS"/>
</dbReference>
<dbReference type="Proteomes" id="UP000031516">
    <property type="component" value="Unassembled WGS sequence"/>
</dbReference>
<evidence type="ECO:0000256" key="2">
    <source>
        <dbReference type="PIRNR" id="PIRNR000077"/>
    </source>
</evidence>
<feature type="domain" description="Thioredoxin" evidence="5">
    <location>
        <begin position="1"/>
        <end position="104"/>
    </location>
</feature>
<accession>A0A0A8L9B0</accession>
<dbReference type="PIRSF" id="PIRSF000077">
    <property type="entry name" value="Thioredoxin"/>
    <property type="match status" value="1"/>
</dbReference>
<dbReference type="OrthoDB" id="10263751at2759"/>
<organism evidence="6 7">
    <name type="scientific">Kluyveromyces dobzhanskii CBS 2104</name>
    <dbReference type="NCBI Taxonomy" id="1427455"/>
    <lineage>
        <taxon>Eukaryota</taxon>
        <taxon>Fungi</taxon>
        <taxon>Dikarya</taxon>
        <taxon>Ascomycota</taxon>
        <taxon>Saccharomycotina</taxon>
        <taxon>Saccharomycetes</taxon>
        <taxon>Saccharomycetales</taxon>
        <taxon>Saccharomycetaceae</taxon>
        <taxon>Kluyveromyces</taxon>
    </lineage>
</organism>
<evidence type="ECO:0000256" key="4">
    <source>
        <dbReference type="PIRSR" id="PIRSR000077-4"/>
    </source>
</evidence>
<evidence type="ECO:0000259" key="5">
    <source>
        <dbReference type="PROSITE" id="PS51352"/>
    </source>
</evidence>
<dbReference type="PROSITE" id="PS00194">
    <property type="entry name" value="THIOREDOXIN_1"/>
    <property type="match status" value="1"/>
</dbReference>
<keyword evidence="4" id="KW-0676">Redox-active center</keyword>
<dbReference type="Pfam" id="PF00085">
    <property type="entry name" value="Thioredoxin"/>
    <property type="match status" value="1"/>
</dbReference>
<feature type="active site" description="Nucleophile" evidence="3">
    <location>
        <position position="33"/>
    </location>
</feature>
<dbReference type="SUPFAM" id="SSF52833">
    <property type="entry name" value="Thioredoxin-like"/>
    <property type="match status" value="1"/>
</dbReference>
<dbReference type="GO" id="GO:0015035">
    <property type="term" value="F:protein-disulfide reductase activity"/>
    <property type="evidence" value="ECO:0007669"/>
    <property type="project" value="InterPro"/>
</dbReference>
<gene>
    <name evidence="6" type="ORF">KLDO_g3063</name>
</gene>
<keyword evidence="1 4" id="KW-1015">Disulfide bond</keyword>
<feature type="active site" description="Nucleophile" evidence="3">
    <location>
        <position position="30"/>
    </location>
</feature>
<dbReference type="Gene3D" id="3.40.30.10">
    <property type="entry name" value="Glutaredoxin"/>
    <property type="match status" value="1"/>
</dbReference>
<evidence type="ECO:0000256" key="3">
    <source>
        <dbReference type="PIRSR" id="PIRSR000077-1"/>
    </source>
</evidence>
<dbReference type="PROSITE" id="PS51352">
    <property type="entry name" value="THIOREDOXIN_2"/>
    <property type="match status" value="1"/>
</dbReference>
<feature type="site" description="Contributes to redox potential value" evidence="3">
    <location>
        <position position="32"/>
    </location>
</feature>
<dbReference type="PANTHER" id="PTHR46115">
    <property type="entry name" value="THIOREDOXIN-LIKE PROTEIN 1"/>
    <property type="match status" value="1"/>
</dbReference>
<evidence type="ECO:0000313" key="7">
    <source>
        <dbReference type="Proteomes" id="UP000031516"/>
    </source>
</evidence>
<dbReference type="EMBL" id="CCBQ010000040">
    <property type="protein sequence ID" value="CDO94807.1"/>
    <property type="molecule type" value="Genomic_DNA"/>
</dbReference>
<protein>
    <recommendedName>
        <fullName evidence="2">Thioredoxin</fullName>
    </recommendedName>
</protein>
<sequence length="104" mass="11350">MVAQITSAADFEKALTDDKLVIVDFFATWCGPCKMIAPMLEKFATQYEGKATFLKVDVDEVADVAKKNDVSVMPTLVFFKGGKEVTRVMGADLAAIKKNIAENV</sequence>
<proteinExistence type="inferred from homology"/>
<feature type="site" description="Contributes to redox potential value" evidence="3">
    <location>
        <position position="31"/>
    </location>
</feature>
<evidence type="ECO:0000313" key="6">
    <source>
        <dbReference type="EMBL" id="CDO94807.1"/>
    </source>
</evidence>
<reference evidence="6 7" key="1">
    <citation type="submission" date="2014-03" db="EMBL/GenBank/DDBJ databases">
        <title>The genome of Kluyveromyces dobzhanskii.</title>
        <authorList>
            <person name="Nystedt B."/>
            <person name="Astrom S."/>
        </authorList>
    </citation>
    <scope>NUCLEOTIDE SEQUENCE [LARGE SCALE GENOMIC DNA]</scope>
    <source>
        <strain evidence="6 7">CBS 2104</strain>
    </source>
</reference>
<dbReference type="InterPro" id="IPR036249">
    <property type="entry name" value="Thioredoxin-like_sf"/>
</dbReference>
<feature type="site" description="Deprotonates C-terminal active site Cys" evidence="3">
    <location>
        <position position="24"/>
    </location>
</feature>
<comment type="caution">
    <text evidence="6">The sequence shown here is derived from an EMBL/GenBank/DDBJ whole genome shotgun (WGS) entry which is preliminary data.</text>
</comment>
<comment type="similarity">
    <text evidence="2">Belongs to the thioredoxin family.</text>
</comment>
<dbReference type="NCBIfam" id="TIGR01068">
    <property type="entry name" value="thioredoxin"/>
    <property type="match status" value="1"/>
</dbReference>
<feature type="disulfide bond" description="Redox-active" evidence="4">
    <location>
        <begin position="30"/>
        <end position="33"/>
    </location>
</feature>
<keyword evidence="7" id="KW-1185">Reference proteome</keyword>
<dbReference type="CDD" id="cd02947">
    <property type="entry name" value="TRX_family"/>
    <property type="match status" value="1"/>
</dbReference>
<dbReference type="PRINTS" id="PR00421">
    <property type="entry name" value="THIOREDOXIN"/>
</dbReference>
<dbReference type="AlphaFoldDB" id="A0A0A8L9B0"/>
<dbReference type="FunFam" id="3.40.30.10:FF:000245">
    <property type="entry name" value="Thioredoxin"/>
    <property type="match status" value="1"/>
</dbReference>
<evidence type="ECO:0000256" key="1">
    <source>
        <dbReference type="ARBA" id="ARBA00023157"/>
    </source>
</evidence>
<dbReference type="InterPro" id="IPR005746">
    <property type="entry name" value="Thioredoxin"/>
</dbReference>
<name>A0A0A8L9B0_9SACH</name>